<sequence>MARNIYSRLHLCGTLVTQSPLHVGGYGEEVDTDLPLARDGAGQLYIPGTSLAGALRELAERLFGESVIDELWGYQREDRGHASFVVVEDAEIENSDKVVVEIRDHVGIDREYGAAAEHIKYDRAILPRGTKITLGVSVDVAKQEKRDQTLAMLAALQQALKDGEVRLGAAKTRGLGHVRLDGGRLTEQVFGSRRGILASLRQANGTVVTQTDIATAQQAFPTQNRPRLTLMIHWKPVGPLMVKAGFDGIAADMLPMVSGCDGQVSVVLPGSSVKGALRSQAEGIVRTVCAKTCSSWLGGQGRQKFLDAVKLPLINELFGAAKHSEGNPHLGIGALGVMDCFGQHRLTVEQWQAIQAATDDRQLRQALNAAGLPPWSQAYHVAIDRWLGSVADGALYSVLEPHCTKWDPLRLEVNLPRLPSDLQLPAMALLLLVIRDLANDRLPLGFATHRGMGTVSVEQVEVVGVDLPEPLAQFGHVVLSGGRLTELPADLRQAMNRAWQQWIADNQDVPA</sequence>
<keyword evidence="1" id="KW-0051">Antiviral defense</keyword>
<dbReference type="AlphaFoldDB" id="A0A7C4LNP0"/>
<organism evidence="3">
    <name type="scientific">Schlesneria paludicola</name>
    <dbReference type="NCBI Taxonomy" id="360056"/>
    <lineage>
        <taxon>Bacteria</taxon>
        <taxon>Pseudomonadati</taxon>
        <taxon>Planctomycetota</taxon>
        <taxon>Planctomycetia</taxon>
        <taxon>Planctomycetales</taxon>
        <taxon>Planctomycetaceae</taxon>
        <taxon>Schlesneria</taxon>
    </lineage>
</organism>
<feature type="domain" description="CRISPR type III-associated protein" evidence="2">
    <location>
        <begin position="263"/>
        <end position="455"/>
    </location>
</feature>
<dbReference type="EMBL" id="DSVQ01000016">
    <property type="protein sequence ID" value="HGT40099.1"/>
    <property type="molecule type" value="Genomic_DNA"/>
</dbReference>
<accession>A0A7C4LNP0</accession>
<evidence type="ECO:0000259" key="2">
    <source>
        <dbReference type="Pfam" id="PF03787"/>
    </source>
</evidence>
<feature type="domain" description="CRISPR type III-associated protein" evidence="2">
    <location>
        <begin position="14"/>
        <end position="178"/>
    </location>
</feature>
<dbReference type="InterPro" id="IPR052216">
    <property type="entry name" value="CRISPR_Csm3_endoribonuclease"/>
</dbReference>
<dbReference type="GO" id="GO:0051607">
    <property type="term" value="P:defense response to virus"/>
    <property type="evidence" value="ECO:0007669"/>
    <property type="project" value="UniProtKB-KW"/>
</dbReference>
<reference evidence="3" key="1">
    <citation type="journal article" date="2020" name="mSystems">
        <title>Genome- and Community-Level Interaction Insights into Carbon Utilization and Element Cycling Functions of Hydrothermarchaeota in Hydrothermal Sediment.</title>
        <authorList>
            <person name="Zhou Z."/>
            <person name="Liu Y."/>
            <person name="Xu W."/>
            <person name="Pan J."/>
            <person name="Luo Z.H."/>
            <person name="Li M."/>
        </authorList>
    </citation>
    <scope>NUCLEOTIDE SEQUENCE [LARGE SCALE GENOMIC DNA]</scope>
    <source>
        <strain evidence="3">SpSt-508</strain>
    </source>
</reference>
<evidence type="ECO:0000313" key="3">
    <source>
        <dbReference type="EMBL" id="HGT40099.1"/>
    </source>
</evidence>
<protein>
    <recommendedName>
        <fullName evidence="2">CRISPR type III-associated protein domain-containing protein</fullName>
    </recommendedName>
</protein>
<comment type="caution">
    <text evidence="3">The sequence shown here is derived from an EMBL/GenBank/DDBJ whole genome shotgun (WGS) entry which is preliminary data.</text>
</comment>
<dbReference type="Pfam" id="PF03787">
    <property type="entry name" value="RAMPs"/>
    <property type="match status" value="2"/>
</dbReference>
<gene>
    <name evidence="3" type="ORF">ENS64_12680</name>
</gene>
<dbReference type="CDD" id="cd09726">
    <property type="entry name" value="RAMP_I_III"/>
    <property type="match status" value="1"/>
</dbReference>
<proteinExistence type="predicted"/>
<dbReference type="PANTHER" id="PTHR35579">
    <property type="entry name" value="CRISPR SYSTEM CMS ENDORIBONUCLEASE CSM3"/>
    <property type="match status" value="1"/>
</dbReference>
<name>A0A7C4LNP0_9PLAN</name>
<dbReference type="PANTHER" id="PTHR35579:SF6">
    <property type="entry name" value="DUF324 DOMAIN-CONTAINING PROTEIN"/>
    <property type="match status" value="1"/>
</dbReference>
<evidence type="ECO:0000256" key="1">
    <source>
        <dbReference type="ARBA" id="ARBA00023118"/>
    </source>
</evidence>
<dbReference type="InterPro" id="IPR005537">
    <property type="entry name" value="RAMP_III_fam"/>
</dbReference>